<dbReference type="AlphaFoldDB" id="A0AAW0DTZ8"/>
<reference evidence="2 3" key="1">
    <citation type="submission" date="2024-01" db="EMBL/GenBank/DDBJ databases">
        <title>A draft genome for a cacao thread blight-causing isolate of Paramarasmius palmivorus.</title>
        <authorList>
            <person name="Baruah I.K."/>
            <person name="Bukari Y."/>
            <person name="Amoako-Attah I."/>
            <person name="Meinhardt L.W."/>
            <person name="Bailey B.A."/>
            <person name="Cohen S.P."/>
        </authorList>
    </citation>
    <scope>NUCLEOTIDE SEQUENCE [LARGE SCALE GENOMIC DNA]</scope>
    <source>
        <strain evidence="2 3">GH-12</strain>
    </source>
</reference>
<feature type="signal peptide" evidence="1">
    <location>
        <begin position="1"/>
        <end position="18"/>
    </location>
</feature>
<organism evidence="2 3">
    <name type="scientific">Paramarasmius palmivorus</name>
    <dbReference type="NCBI Taxonomy" id="297713"/>
    <lineage>
        <taxon>Eukaryota</taxon>
        <taxon>Fungi</taxon>
        <taxon>Dikarya</taxon>
        <taxon>Basidiomycota</taxon>
        <taxon>Agaricomycotina</taxon>
        <taxon>Agaricomycetes</taxon>
        <taxon>Agaricomycetidae</taxon>
        <taxon>Agaricales</taxon>
        <taxon>Marasmiineae</taxon>
        <taxon>Marasmiaceae</taxon>
        <taxon>Paramarasmius</taxon>
    </lineage>
</organism>
<dbReference type="InterPro" id="IPR001360">
    <property type="entry name" value="Glyco_hydro_1"/>
</dbReference>
<dbReference type="SUPFAM" id="SSF51445">
    <property type="entry name" value="(Trans)glycosidases"/>
    <property type="match status" value="2"/>
</dbReference>
<dbReference type="PRINTS" id="PR00131">
    <property type="entry name" value="GLHYDRLASE1"/>
</dbReference>
<protein>
    <recommendedName>
        <fullName evidence="4">Glycoside hydrolase family 1 protein</fullName>
    </recommendedName>
</protein>
<dbReference type="Pfam" id="PF00232">
    <property type="entry name" value="Glyco_hydro_1"/>
    <property type="match status" value="4"/>
</dbReference>
<dbReference type="Gene3D" id="3.20.20.80">
    <property type="entry name" value="Glycosidases"/>
    <property type="match status" value="4"/>
</dbReference>
<gene>
    <name evidence="2" type="ORF">VNI00_003560</name>
</gene>
<accession>A0AAW0DTZ8</accession>
<evidence type="ECO:0008006" key="4">
    <source>
        <dbReference type="Google" id="ProtNLM"/>
    </source>
</evidence>
<keyword evidence="1" id="KW-0732">Signal</keyword>
<dbReference type="EMBL" id="JAYKXP010000009">
    <property type="protein sequence ID" value="KAK7054366.1"/>
    <property type="molecule type" value="Genomic_DNA"/>
</dbReference>
<dbReference type="PANTHER" id="PTHR10353">
    <property type="entry name" value="GLYCOSYL HYDROLASE"/>
    <property type="match status" value="1"/>
</dbReference>
<comment type="caution">
    <text evidence="2">The sequence shown here is derived from an EMBL/GenBank/DDBJ whole genome shotgun (WGS) entry which is preliminary data.</text>
</comment>
<keyword evidence="3" id="KW-1185">Reference proteome</keyword>
<dbReference type="Proteomes" id="UP001383192">
    <property type="component" value="Unassembled WGS sequence"/>
</dbReference>
<name>A0AAW0DTZ8_9AGAR</name>
<evidence type="ECO:0000313" key="2">
    <source>
        <dbReference type="EMBL" id="KAK7054366.1"/>
    </source>
</evidence>
<evidence type="ECO:0000256" key="1">
    <source>
        <dbReference type="SAM" id="SignalP"/>
    </source>
</evidence>
<proteinExistence type="predicted"/>
<sequence>MSMFAFLMLPLFLRVSGAFTSNSSDASFSFSQSTSIGESSLSSSIATASITTFSSSAVTATASASATIGPNYSPEDLDRLWDVVGPVTPPPFTTTRVPELPIPLPSPPPPLYPSWFSPEPKNILPDLKFPEGFIFGVDTAAFQVEGAVKDEGKGPSVWDFITHQPGAVVDNTTADIADLQYFLYKEDTARVAALGVNAHSFSISWARIFPFGAADSPVNQAGLDHYSDLIDYSLQLGVAPVVTLFHWDTPLALQLSYGGFVSGEIVNDFVNYATTVFEAYNGRVKTWYTFNEPAVFCGQVAALNISFPVGVNSSNAAYRCSYNLLKAHAGAVKAFREKNITGEIAFKNDNFVGTAWRANSTEDAEAVERHAAFQIGIFSDPVYKGDWPKILTDTLSEDYLPRFTEEEKNDILGSADFYAIDSYRSQYVSAPEEGIEACVSNPSNPLWPTCNVVKEFDSDAGWAIGISSDPRTEWLQVTPFQLRPYFSELQKRWPTNKMYIAEFGFAEPFEGIREPQELYRITEDVARTNYYMAYLGEVLLAIHEDKLPIAGIFAWAMVDNMEWTSGLSTRFGIQYVNYTSLERHYKRSAFALAHIYEESQVSQDMYNREIYTSKILLLSSMEIATAHAINLNDGPSNLLQPNTSITNWPPSVATTKALYSSTKMAPARNSFPPIGSIERKYSPVDLDKLWRVVGPVVPPPFTTTPVPVVPFPLPTPPPPLYPAWFSPRPRSILPHLKLPEGFIFGIATAAYQVEGAAKDEGKGPSVWDWATHQSGFVIDNTTVIDYSLELNVEPVITLFHWDMPLALQAYYGGIMSGEIIDDFVKSVFGLRSLLAPDHTISLATRRQYSKRTMVESKHVRAHAGAVKVFREMNITGEIAFKNDNYVGTPWRANSTEDAEAVERHAAFQIGLFSDPVYKGDWPAIVMNTLPEDYLPRFTEKEKREILGSADFYAITSYCSQYITAPDEGIEACVSDPSHPAWPACNVVKEFDSRGWAAGISADPNAPWLQATPLQLRGYLAELQRRWPTNKMYLAEFGFAEPFEGVREPQELYRLKEDVARSSKWDTTPSMTVFTIQKIII</sequence>
<dbReference type="InterPro" id="IPR017853">
    <property type="entry name" value="GH"/>
</dbReference>
<evidence type="ECO:0000313" key="3">
    <source>
        <dbReference type="Proteomes" id="UP001383192"/>
    </source>
</evidence>
<feature type="chain" id="PRO_5043407286" description="Glycoside hydrolase family 1 protein" evidence="1">
    <location>
        <begin position="19"/>
        <end position="1080"/>
    </location>
</feature>
<dbReference type="PANTHER" id="PTHR10353:SF53">
    <property type="entry name" value="BETA-1,4-GLUCOSIDASE (EUROFUNG)"/>
    <property type="match status" value="1"/>
</dbReference>
<dbReference type="InterPro" id="IPR033132">
    <property type="entry name" value="GH_1_N_CS"/>
</dbReference>
<dbReference type="PROSITE" id="PS00653">
    <property type="entry name" value="GLYCOSYL_HYDROL_F1_2"/>
    <property type="match status" value="1"/>
</dbReference>
<dbReference type="GO" id="GO:0008422">
    <property type="term" value="F:beta-glucosidase activity"/>
    <property type="evidence" value="ECO:0007669"/>
    <property type="project" value="TreeGrafter"/>
</dbReference>
<dbReference type="GO" id="GO:0005975">
    <property type="term" value="P:carbohydrate metabolic process"/>
    <property type="evidence" value="ECO:0007669"/>
    <property type="project" value="InterPro"/>
</dbReference>